<proteinExistence type="predicted"/>
<protein>
    <submittedName>
        <fullName evidence="2">Uncharacterized protein</fullName>
    </submittedName>
</protein>
<dbReference type="PaxDb" id="65489-OBART04G03150.1"/>
<evidence type="ECO:0000256" key="1">
    <source>
        <dbReference type="SAM" id="MobiDB-lite"/>
    </source>
</evidence>
<dbReference type="Proteomes" id="UP000026960">
    <property type="component" value="Chromosome 4"/>
</dbReference>
<reference evidence="2" key="1">
    <citation type="journal article" date="2009" name="Rice">
        <title>De Novo Next Generation Sequencing of Plant Genomes.</title>
        <authorList>
            <person name="Rounsley S."/>
            <person name="Marri P.R."/>
            <person name="Yu Y."/>
            <person name="He R."/>
            <person name="Sisneros N."/>
            <person name="Goicoechea J.L."/>
            <person name="Lee S.J."/>
            <person name="Angelova A."/>
            <person name="Kudrna D."/>
            <person name="Luo M."/>
            <person name="Affourtit J."/>
            <person name="Desany B."/>
            <person name="Knight J."/>
            <person name="Niazi F."/>
            <person name="Egholm M."/>
            <person name="Wing R.A."/>
        </authorList>
    </citation>
    <scope>NUCLEOTIDE SEQUENCE [LARGE SCALE GENOMIC DNA]</scope>
    <source>
        <strain evidence="2">cv. IRGC 105608</strain>
    </source>
</reference>
<name>A0A0D3FSR0_9ORYZ</name>
<accession>A0A0D3FSR0</accession>
<evidence type="ECO:0000313" key="2">
    <source>
        <dbReference type="EnsemblPlants" id="OBART04G03150.1"/>
    </source>
</evidence>
<keyword evidence="3" id="KW-1185">Reference proteome</keyword>
<dbReference type="HOGENOM" id="CLU_2088512_0_0_1"/>
<organism evidence="2">
    <name type="scientific">Oryza barthii</name>
    <dbReference type="NCBI Taxonomy" id="65489"/>
    <lineage>
        <taxon>Eukaryota</taxon>
        <taxon>Viridiplantae</taxon>
        <taxon>Streptophyta</taxon>
        <taxon>Embryophyta</taxon>
        <taxon>Tracheophyta</taxon>
        <taxon>Spermatophyta</taxon>
        <taxon>Magnoliopsida</taxon>
        <taxon>Liliopsida</taxon>
        <taxon>Poales</taxon>
        <taxon>Poaceae</taxon>
        <taxon>BOP clade</taxon>
        <taxon>Oryzoideae</taxon>
        <taxon>Oryzeae</taxon>
        <taxon>Oryzinae</taxon>
        <taxon>Oryza</taxon>
    </lineage>
</organism>
<feature type="compositionally biased region" description="Pro residues" evidence="1">
    <location>
        <begin position="46"/>
        <end position="61"/>
    </location>
</feature>
<sequence>MESSTTQLIYGSVDHWRLHDGGVAVVERWTSNIKPLLKLGGDSGPSPLPPTHRHLPPPISSPPARSSGGEGAAACRIPSRRLLVRCRRPPPPRAPLAGFLAHSAYSPASSLRCPLAR</sequence>
<dbReference type="AlphaFoldDB" id="A0A0D3FSR0"/>
<dbReference type="EnsemblPlants" id="OBART04G03150.1">
    <property type="protein sequence ID" value="OBART04G03150.1"/>
    <property type="gene ID" value="OBART04G03150"/>
</dbReference>
<feature type="region of interest" description="Disordered" evidence="1">
    <location>
        <begin position="38"/>
        <end position="74"/>
    </location>
</feature>
<reference evidence="2" key="2">
    <citation type="submission" date="2015-03" db="UniProtKB">
        <authorList>
            <consortium name="EnsemblPlants"/>
        </authorList>
    </citation>
    <scope>IDENTIFICATION</scope>
</reference>
<evidence type="ECO:0000313" key="3">
    <source>
        <dbReference type="Proteomes" id="UP000026960"/>
    </source>
</evidence>
<dbReference type="Gramene" id="OBART04G03150.1">
    <property type="protein sequence ID" value="OBART04G03150.1"/>
    <property type="gene ID" value="OBART04G03150"/>
</dbReference>